<accession>A0A8I6Z1L4</accession>
<dbReference type="EnsemblPlants" id="HORVU.MOREX.r3.6HG0589460.1">
    <property type="protein sequence ID" value="HORVU.MOREX.r3.6HG0589460.1.CDS1"/>
    <property type="gene ID" value="HORVU.MOREX.r3.6HG0589460"/>
</dbReference>
<dbReference type="PANTHER" id="PTHR46033">
    <property type="entry name" value="PROTEIN MAIN-LIKE 2"/>
    <property type="match status" value="1"/>
</dbReference>
<reference evidence="1" key="3">
    <citation type="submission" date="2022-01" db="UniProtKB">
        <authorList>
            <consortium name="EnsemblPlants"/>
        </authorList>
    </citation>
    <scope>IDENTIFICATION</scope>
    <source>
        <strain evidence="1">subsp. vulgare</strain>
    </source>
</reference>
<protein>
    <submittedName>
        <fullName evidence="1">Uncharacterized protein</fullName>
    </submittedName>
</protein>
<reference evidence="1" key="2">
    <citation type="submission" date="2020-10" db="EMBL/GenBank/DDBJ databases">
        <authorList>
            <person name="Scholz U."/>
            <person name="Mascher M."/>
            <person name="Fiebig A."/>
        </authorList>
    </citation>
    <scope>NUCLEOTIDE SEQUENCE [LARGE SCALE GENOMIC DNA]</scope>
    <source>
        <strain evidence="1">cv. Morex</strain>
    </source>
</reference>
<evidence type="ECO:0000313" key="1">
    <source>
        <dbReference type="EnsemblPlants" id="HORVU.MOREX.r3.6HG0589460.1.CDS1"/>
    </source>
</evidence>
<sequence length="145" mass="15808">MRMRGYGANDFLYDVRYEPYIARLGLLPLCVAIQANPTTGEPCSGHHIYGSLEARDTFFHLGCGEMTITPEDMAMISGLPINGFTLTSHVSVVNSRDRVGFLIGVHPPPPLPRKAGSSKVKHSWLKEVIGANNPCPADADEMVVQ</sequence>
<dbReference type="AlphaFoldDB" id="A0A8I6Z1L4"/>
<name>A0A8I6Z1L4_HORVV</name>
<reference evidence="2" key="1">
    <citation type="journal article" date="2012" name="Nature">
        <title>A physical, genetic and functional sequence assembly of the barley genome.</title>
        <authorList>
            <consortium name="The International Barley Genome Sequencing Consortium"/>
            <person name="Mayer K.F."/>
            <person name="Waugh R."/>
            <person name="Brown J.W."/>
            <person name="Schulman A."/>
            <person name="Langridge P."/>
            <person name="Platzer M."/>
            <person name="Fincher G.B."/>
            <person name="Muehlbauer G.J."/>
            <person name="Sato K."/>
            <person name="Close T.J."/>
            <person name="Wise R.P."/>
            <person name="Stein N."/>
        </authorList>
    </citation>
    <scope>NUCLEOTIDE SEQUENCE [LARGE SCALE GENOMIC DNA]</scope>
    <source>
        <strain evidence="2">cv. Morex</strain>
    </source>
</reference>
<dbReference type="Gramene" id="HORVU.MOREX.r3.6HG0589460.1">
    <property type="protein sequence ID" value="HORVU.MOREX.r3.6HG0589460.1.CDS1"/>
    <property type="gene ID" value="HORVU.MOREX.r3.6HG0589460"/>
</dbReference>
<proteinExistence type="predicted"/>
<keyword evidence="2" id="KW-1185">Reference proteome</keyword>
<dbReference type="Proteomes" id="UP000011116">
    <property type="component" value="Chromosome 6H"/>
</dbReference>
<dbReference type="PANTHER" id="PTHR46033:SF8">
    <property type="entry name" value="PROTEIN MAINTENANCE OF MERISTEMS-LIKE"/>
    <property type="match status" value="1"/>
</dbReference>
<evidence type="ECO:0000313" key="2">
    <source>
        <dbReference type="Proteomes" id="UP000011116"/>
    </source>
</evidence>
<dbReference type="GO" id="GO:0010073">
    <property type="term" value="P:meristem maintenance"/>
    <property type="evidence" value="ECO:0007669"/>
    <property type="project" value="InterPro"/>
</dbReference>
<dbReference type="Gramene" id="HORVU.MOREX.r2.6HG0488560.1">
    <property type="protein sequence ID" value="HORVU.MOREX.r2.6HG0488560.1.CDS.1"/>
    <property type="gene ID" value="HORVU.MOREX.r2.6HG0488560"/>
</dbReference>
<organism evidence="1 2">
    <name type="scientific">Hordeum vulgare subsp. vulgare</name>
    <name type="common">Domesticated barley</name>
    <dbReference type="NCBI Taxonomy" id="112509"/>
    <lineage>
        <taxon>Eukaryota</taxon>
        <taxon>Viridiplantae</taxon>
        <taxon>Streptophyta</taxon>
        <taxon>Embryophyta</taxon>
        <taxon>Tracheophyta</taxon>
        <taxon>Spermatophyta</taxon>
        <taxon>Magnoliopsida</taxon>
        <taxon>Liliopsida</taxon>
        <taxon>Poales</taxon>
        <taxon>Poaceae</taxon>
        <taxon>BOP clade</taxon>
        <taxon>Pooideae</taxon>
        <taxon>Triticodae</taxon>
        <taxon>Triticeae</taxon>
        <taxon>Hordeinae</taxon>
        <taxon>Hordeum</taxon>
    </lineage>
</organism>
<dbReference type="InterPro" id="IPR044824">
    <property type="entry name" value="MAIN-like"/>
</dbReference>